<dbReference type="RefSeq" id="WP_118200580.1">
    <property type="nucleotide sequence ID" value="NZ_QRIE01000005.1"/>
</dbReference>
<dbReference type="AlphaFoldDB" id="A0A3R6IIL0"/>
<protein>
    <submittedName>
        <fullName evidence="1">Uncharacterized protein</fullName>
    </submittedName>
</protein>
<evidence type="ECO:0000313" key="1">
    <source>
        <dbReference type="EMBL" id="RHG67116.1"/>
    </source>
</evidence>
<evidence type="ECO:0000313" key="2">
    <source>
        <dbReference type="Proteomes" id="UP000286501"/>
    </source>
</evidence>
<sequence>MKKKIAIWLFKLARRLYPISVTVFEQKEILEPKVCAKAYSIDKNYIRHYKRDHHVKSMREALREITKETLAQAKKDVLNTIESKIMKQRVYQKDGNTIVEVKVNCYVSKEEG</sequence>
<dbReference type="EMBL" id="QRIN01000016">
    <property type="protein sequence ID" value="RHG67116.1"/>
    <property type="molecule type" value="Genomic_DNA"/>
</dbReference>
<comment type="caution">
    <text evidence="1">The sequence shown here is derived from an EMBL/GenBank/DDBJ whole genome shotgun (WGS) entry which is preliminary data.</text>
</comment>
<dbReference type="Proteomes" id="UP000286501">
    <property type="component" value="Unassembled WGS sequence"/>
</dbReference>
<organism evidence="1 2">
    <name type="scientific">Segatella copri</name>
    <dbReference type="NCBI Taxonomy" id="165179"/>
    <lineage>
        <taxon>Bacteria</taxon>
        <taxon>Pseudomonadati</taxon>
        <taxon>Bacteroidota</taxon>
        <taxon>Bacteroidia</taxon>
        <taxon>Bacteroidales</taxon>
        <taxon>Prevotellaceae</taxon>
        <taxon>Segatella</taxon>
    </lineage>
</organism>
<proteinExistence type="predicted"/>
<gene>
    <name evidence="1" type="ORF">DW250_05525</name>
</gene>
<reference evidence="1 2" key="1">
    <citation type="submission" date="2018-08" db="EMBL/GenBank/DDBJ databases">
        <title>A genome reference for cultivated species of the human gut microbiota.</title>
        <authorList>
            <person name="Zou Y."/>
            <person name="Xue W."/>
            <person name="Luo G."/>
        </authorList>
    </citation>
    <scope>NUCLEOTIDE SEQUENCE [LARGE SCALE GENOMIC DNA]</scope>
    <source>
        <strain evidence="1 2">AM22-1</strain>
    </source>
</reference>
<name>A0A3R6IIL0_9BACT</name>
<accession>A0A3R6IIL0</accession>